<dbReference type="Proteomes" id="UP000035054">
    <property type="component" value="Unassembled WGS sequence"/>
</dbReference>
<accession>A0A6N3X1I0</accession>
<reference evidence="1 2" key="1">
    <citation type="submission" date="2015-01" db="EMBL/GenBank/DDBJ databases">
        <title>Lifestyle Evolution in Cyanobacterial Symbionts of Sponges.</title>
        <authorList>
            <person name="Burgsdorf I."/>
            <person name="Slaby B.M."/>
            <person name="Handley K.M."/>
            <person name="Haber M."/>
            <person name="Blom J."/>
            <person name="Marshall C.W."/>
            <person name="Gilbert J.A."/>
            <person name="Hentschel U."/>
            <person name="Steindler L."/>
        </authorList>
    </citation>
    <scope>NUCLEOTIDE SEQUENCE [LARGE SCALE GENOMIC DNA]</scope>
    <source>
        <strain evidence="1">142</strain>
    </source>
</reference>
<comment type="caution">
    <text evidence="1">The sequence shown here is derived from an EMBL/GenBank/DDBJ whole genome shotgun (WGS) entry which is preliminary data.</text>
</comment>
<proteinExistence type="predicted"/>
<name>A0A6N3X1I0_9SYNE</name>
<dbReference type="AlphaFoldDB" id="A0A6N3X1I0"/>
<evidence type="ECO:0000313" key="2">
    <source>
        <dbReference type="Proteomes" id="UP000035054"/>
    </source>
</evidence>
<organism evidence="1 2">
    <name type="scientific">Candidatus Synechococcus spongiarum 142</name>
    <dbReference type="NCBI Taxonomy" id="1608213"/>
    <lineage>
        <taxon>Bacteria</taxon>
        <taxon>Bacillati</taxon>
        <taxon>Cyanobacteriota</taxon>
        <taxon>Cyanophyceae</taxon>
        <taxon>Synechococcales</taxon>
        <taxon>Synechococcaceae</taxon>
        <taxon>Synechococcus</taxon>
    </lineage>
</organism>
<sequence length="83" mass="9487">MLVIEIINTREVMRKRIGRLGDHLVGRVLDHEEAVEKAVIQELETAFKSFGIEANILSVKGLELMGNRLEVPLKLREQRQVIP</sequence>
<dbReference type="EMBL" id="JXUO01000322">
    <property type="protein sequence ID" value="KKZ10420.1"/>
    <property type="molecule type" value="Genomic_DNA"/>
</dbReference>
<gene>
    <name evidence="1" type="ORF">TH68_10830</name>
</gene>
<protein>
    <submittedName>
        <fullName evidence="1">Cytochrome C oxidase</fullName>
    </submittedName>
</protein>
<evidence type="ECO:0000313" key="1">
    <source>
        <dbReference type="EMBL" id="KKZ10420.1"/>
    </source>
</evidence>